<dbReference type="PATRIC" id="fig|362413.3.peg.3808"/>
<evidence type="ECO:0000256" key="3">
    <source>
        <dbReference type="ARBA" id="ARBA00012929"/>
    </source>
</evidence>
<dbReference type="GO" id="GO:0008831">
    <property type="term" value="F:dTDP-4-dehydrorhamnose reductase activity"/>
    <property type="evidence" value="ECO:0007669"/>
    <property type="project" value="UniProtKB-EC"/>
</dbReference>
<accession>A0A0Q0S7J2</accession>
<dbReference type="EC" id="1.1.1.133" evidence="3 6"/>
<evidence type="ECO:0000256" key="2">
    <source>
        <dbReference type="ARBA" id="ARBA00010944"/>
    </source>
</evidence>
<evidence type="ECO:0000256" key="6">
    <source>
        <dbReference type="RuleBase" id="RU364082"/>
    </source>
</evidence>
<dbReference type="PANTHER" id="PTHR10491">
    <property type="entry name" value="DTDP-4-DEHYDRORHAMNOSE REDUCTASE"/>
    <property type="match status" value="1"/>
</dbReference>
<dbReference type="Pfam" id="PF04321">
    <property type="entry name" value="RmlD_sub_bind"/>
    <property type="match status" value="1"/>
</dbReference>
<dbReference type="Gene3D" id="3.40.50.720">
    <property type="entry name" value="NAD(P)-binding Rossmann-like Domain"/>
    <property type="match status" value="1"/>
</dbReference>
<protein>
    <recommendedName>
        <fullName evidence="4 6">dTDP-4-dehydrorhamnose reductase</fullName>
        <ecNumber evidence="3 6">1.1.1.133</ecNumber>
    </recommendedName>
</protein>
<dbReference type="InterPro" id="IPR005913">
    <property type="entry name" value="dTDP_dehydrorham_reduct"/>
</dbReference>
<evidence type="ECO:0000256" key="4">
    <source>
        <dbReference type="ARBA" id="ARBA00017099"/>
    </source>
</evidence>
<dbReference type="STRING" id="362413.RC62_3882"/>
<evidence type="ECO:0000313" key="8">
    <source>
        <dbReference type="EMBL" id="KQB41537.1"/>
    </source>
</evidence>
<dbReference type="InterPro" id="IPR029903">
    <property type="entry name" value="RmlD-like-bd"/>
</dbReference>
<keyword evidence="6" id="KW-0521">NADP</keyword>
<organism evidence="8 9">
    <name type="scientific">Flavobacterium aquidurense</name>
    <dbReference type="NCBI Taxonomy" id="362413"/>
    <lineage>
        <taxon>Bacteria</taxon>
        <taxon>Pseudomonadati</taxon>
        <taxon>Bacteroidota</taxon>
        <taxon>Flavobacteriia</taxon>
        <taxon>Flavobacteriales</taxon>
        <taxon>Flavobacteriaceae</taxon>
        <taxon>Flavobacterium</taxon>
    </lineage>
</organism>
<comment type="catalytic activity">
    <reaction evidence="5">
        <text>dTDP-beta-L-rhamnose + NADP(+) = dTDP-4-dehydro-beta-L-rhamnose + NADPH + H(+)</text>
        <dbReference type="Rhea" id="RHEA:21796"/>
        <dbReference type="ChEBI" id="CHEBI:15378"/>
        <dbReference type="ChEBI" id="CHEBI:57510"/>
        <dbReference type="ChEBI" id="CHEBI:57783"/>
        <dbReference type="ChEBI" id="CHEBI:58349"/>
        <dbReference type="ChEBI" id="CHEBI:62830"/>
        <dbReference type="EC" id="1.1.1.133"/>
    </reaction>
</comment>
<reference evidence="8 9" key="1">
    <citation type="submission" date="2014-09" db="EMBL/GenBank/DDBJ databases">
        <title>Genome sequence of Flavobacterium aquidurense RC62.</title>
        <authorList>
            <person name="Kim J.F."/>
            <person name="Kwak M.-J."/>
        </authorList>
    </citation>
    <scope>NUCLEOTIDE SEQUENCE [LARGE SCALE GENOMIC DNA]</scope>
    <source>
        <strain evidence="8 9">RC62</strain>
    </source>
</reference>
<feature type="domain" description="RmlD-like substrate binding" evidence="7">
    <location>
        <begin position="1"/>
        <end position="269"/>
    </location>
</feature>
<evidence type="ECO:0000259" key="7">
    <source>
        <dbReference type="Pfam" id="PF04321"/>
    </source>
</evidence>
<evidence type="ECO:0000313" key="9">
    <source>
        <dbReference type="Proteomes" id="UP000050443"/>
    </source>
</evidence>
<dbReference type="AlphaFoldDB" id="A0A0Q0S7J2"/>
<proteinExistence type="inferred from homology"/>
<dbReference type="RefSeq" id="WP_055093107.1">
    <property type="nucleotide sequence ID" value="NZ_JRLF01000007.1"/>
</dbReference>
<keyword evidence="6" id="KW-0560">Oxidoreductase</keyword>
<evidence type="ECO:0000256" key="1">
    <source>
        <dbReference type="ARBA" id="ARBA00004781"/>
    </source>
</evidence>
<dbReference type="Proteomes" id="UP000050443">
    <property type="component" value="Unassembled WGS sequence"/>
</dbReference>
<dbReference type="GO" id="GO:0005829">
    <property type="term" value="C:cytosol"/>
    <property type="evidence" value="ECO:0007669"/>
    <property type="project" value="TreeGrafter"/>
</dbReference>
<comment type="caution">
    <text evidence="8">The sequence shown here is derived from an EMBL/GenBank/DDBJ whole genome shotgun (WGS) entry which is preliminary data.</text>
</comment>
<gene>
    <name evidence="8" type="ORF">RC62_3882</name>
</gene>
<comment type="pathway">
    <text evidence="1 6">Carbohydrate biosynthesis; dTDP-L-rhamnose biosynthesis.</text>
</comment>
<dbReference type="UniPathway" id="UPA00124"/>
<sequence>MNILVIGASGLVGSHCLNYFAQKQLSVIGTHLKFETDKTVFFDPLSKDGFDFLNNNFIPDTIIHCGALTNVDYCEENIVESYNLTVKSTKLVVEYCKSRNIKLVYISTDYIFDGINGPYTENQVPNPTNVYGKHKLEAEGIVQGLNDYIIARITNVYGEEERSKNFIAHLLTLIKSKTDKTFNLPYDQFATPIYAGDIARMLYLLISDGKKGIYNLSSTDYYNRYQLASKVKSYFSEADDLNLNAISTQSLQQKAKRPLLGGLLNNKFITEYPNFELTNVDAFILKTIKNGI</sequence>
<dbReference type="EMBL" id="JRLF01000007">
    <property type="protein sequence ID" value="KQB41537.1"/>
    <property type="molecule type" value="Genomic_DNA"/>
</dbReference>
<dbReference type="InterPro" id="IPR036291">
    <property type="entry name" value="NAD(P)-bd_dom_sf"/>
</dbReference>
<dbReference type="SUPFAM" id="SSF51735">
    <property type="entry name" value="NAD(P)-binding Rossmann-fold domains"/>
    <property type="match status" value="1"/>
</dbReference>
<comment type="similarity">
    <text evidence="2 6">Belongs to the dTDP-4-dehydrorhamnose reductase family.</text>
</comment>
<name>A0A0Q0S7J2_9FLAO</name>
<dbReference type="GO" id="GO:0019305">
    <property type="term" value="P:dTDP-rhamnose biosynthetic process"/>
    <property type="evidence" value="ECO:0007669"/>
    <property type="project" value="UniProtKB-UniPathway"/>
</dbReference>
<comment type="function">
    <text evidence="6">Catalyzes the reduction of dTDP-6-deoxy-L-lyxo-4-hexulose to yield dTDP-L-rhamnose.</text>
</comment>
<dbReference type="PANTHER" id="PTHR10491:SF4">
    <property type="entry name" value="METHIONINE ADENOSYLTRANSFERASE 2 SUBUNIT BETA"/>
    <property type="match status" value="1"/>
</dbReference>
<dbReference type="OrthoDB" id="9803892at2"/>
<dbReference type="CDD" id="cd05254">
    <property type="entry name" value="dTDP_HR_like_SDR_e"/>
    <property type="match status" value="1"/>
</dbReference>
<evidence type="ECO:0000256" key="5">
    <source>
        <dbReference type="ARBA" id="ARBA00048200"/>
    </source>
</evidence>